<keyword evidence="1" id="KW-1185">Reference proteome</keyword>
<organism evidence="1 2">
    <name type="scientific">Echinops telfairi</name>
    <name type="common">Lesser hedgehog tenrec</name>
    <dbReference type="NCBI Taxonomy" id="9371"/>
    <lineage>
        <taxon>Eukaryota</taxon>
        <taxon>Metazoa</taxon>
        <taxon>Chordata</taxon>
        <taxon>Craniata</taxon>
        <taxon>Vertebrata</taxon>
        <taxon>Euteleostomi</taxon>
        <taxon>Mammalia</taxon>
        <taxon>Eutheria</taxon>
        <taxon>Afrotheria</taxon>
        <taxon>Tenrecidae</taxon>
        <taxon>Tenrecinae</taxon>
        <taxon>Echinops</taxon>
    </lineage>
</organism>
<name>A0AC55CME5_ECHTE</name>
<accession>A0AC55CME5</accession>
<sequence>MDSLFAEDVAVVFSQEEWALLDLAQKKLYREVMMETLRNLASVVSQNVSDERTGQLTRNNTWFSMLVGSSDSNDSPDDSPNQGRYFGNHTVENLLEHRDGNQYWKTPSWIPHLSETRDPADLDGRESGKDFRDPSSRSRLMRPHSGRHTCPDQEGGEGGRCQPHPATPGRTVKRKKSHKCKVWGEDFLCISALRNPVTALTEEKCFICNKCGQDFCTFSSFWTHLSDHQCDCKKCSKARSPLSILRKKVHKRNEPYECRECGKTFNYFSALSSHHRIHTLEKPYECKVCGKAFSFSSSFTTHIRTHSGERPYECQECGKTFIQAAHLTTHKRTHSGERPYGCEDCGKAFRQPSNLNTHRRTHSGERPYECQDCGKVFSCSSSLTRHKRTHRRGRPYVCKQCGKAFAQLAHLTSHIQSHQEETLSERKD</sequence>
<evidence type="ECO:0000313" key="1">
    <source>
        <dbReference type="Proteomes" id="UP000694863"/>
    </source>
</evidence>
<proteinExistence type="predicted"/>
<dbReference type="RefSeq" id="XP_045141365.1">
    <property type="nucleotide sequence ID" value="XM_045285430.1"/>
</dbReference>
<gene>
    <name evidence="2" type="primary">LOC101661912</name>
</gene>
<evidence type="ECO:0000313" key="2">
    <source>
        <dbReference type="RefSeq" id="XP_045141365.1"/>
    </source>
</evidence>
<reference evidence="2" key="1">
    <citation type="submission" date="2025-08" db="UniProtKB">
        <authorList>
            <consortium name="RefSeq"/>
        </authorList>
    </citation>
    <scope>IDENTIFICATION</scope>
</reference>
<protein>
    <submittedName>
        <fullName evidence="2">Zinc finger protein 699-like</fullName>
    </submittedName>
</protein>
<dbReference type="Proteomes" id="UP000694863">
    <property type="component" value="Unplaced"/>
</dbReference>